<dbReference type="AlphaFoldDB" id="A0A016SNP7"/>
<organism evidence="1 2">
    <name type="scientific">Ancylostoma ceylanicum</name>
    <dbReference type="NCBI Taxonomy" id="53326"/>
    <lineage>
        <taxon>Eukaryota</taxon>
        <taxon>Metazoa</taxon>
        <taxon>Ecdysozoa</taxon>
        <taxon>Nematoda</taxon>
        <taxon>Chromadorea</taxon>
        <taxon>Rhabditida</taxon>
        <taxon>Rhabditina</taxon>
        <taxon>Rhabditomorpha</taxon>
        <taxon>Strongyloidea</taxon>
        <taxon>Ancylostomatidae</taxon>
        <taxon>Ancylostomatinae</taxon>
        <taxon>Ancylostoma</taxon>
    </lineage>
</organism>
<gene>
    <name evidence="1" type="primary">Acey_s0195.g1482</name>
    <name evidence="1" type="ORF">Y032_0195g1482</name>
</gene>
<protein>
    <submittedName>
        <fullName evidence="1">Uncharacterized protein</fullName>
    </submittedName>
</protein>
<proteinExistence type="predicted"/>
<accession>A0A016SNP7</accession>
<evidence type="ECO:0000313" key="2">
    <source>
        <dbReference type="Proteomes" id="UP000024635"/>
    </source>
</evidence>
<comment type="caution">
    <text evidence="1">The sequence shown here is derived from an EMBL/GenBank/DDBJ whole genome shotgun (WGS) entry which is preliminary data.</text>
</comment>
<evidence type="ECO:0000313" key="1">
    <source>
        <dbReference type="EMBL" id="EYB92323.1"/>
    </source>
</evidence>
<reference evidence="2" key="1">
    <citation type="journal article" date="2015" name="Nat. Genet.">
        <title>The genome and transcriptome of the zoonotic hookworm Ancylostoma ceylanicum identify infection-specific gene families.</title>
        <authorList>
            <person name="Schwarz E.M."/>
            <person name="Hu Y."/>
            <person name="Antoshechkin I."/>
            <person name="Miller M.M."/>
            <person name="Sternberg P.W."/>
            <person name="Aroian R.V."/>
        </authorList>
    </citation>
    <scope>NUCLEOTIDE SEQUENCE</scope>
    <source>
        <strain evidence="2">HY135</strain>
    </source>
</reference>
<sequence length="93" mass="10194">MMSTFEPLFGDIIRLLVAVKASQCPTLFIFRAEPRRSCISPNDAAFSPLFARLPVWPSSCAVPLAVCSLCSLSQTILRGFAGGWNGIRSDFLR</sequence>
<keyword evidence="2" id="KW-1185">Reference proteome</keyword>
<dbReference type="EMBL" id="JARK01001531">
    <property type="protein sequence ID" value="EYB92323.1"/>
    <property type="molecule type" value="Genomic_DNA"/>
</dbReference>
<dbReference type="Proteomes" id="UP000024635">
    <property type="component" value="Unassembled WGS sequence"/>
</dbReference>
<name>A0A016SNP7_9BILA</name>